<accession>A0A6B8RJG8</accession>
<evidence type="ECO:0000256" key="1">
    <source>
        <dbReference type="ARBA" id="ARBA00023015"/>
    </source>
</evidence>
<dbReference type="InterPro" id="IPR003313">
    <property type="entry name" value="AraC-bd"/>
</dbReference>
<dbReference type="Pfam" id="PF02311">
    <property type="entry name" value="AraC_binding"/>
    <property type="match status" value="1"/>
</dbReference>
<dbReference type="GO" id="GO:0003700">
    <property type="term" value="F:DNA-binding transcription factor activity"/>
    <property type="evidence" value="ECO:0007669"/>
    <property type="project" value="InterPro"/>
</dbReference>
<dbReference type="PROSITE" id="PS00041">
    <property type="entry name" value="HTH_ARAC_FAMILY_1"/>
    <property type="match status" value="1"/>
</dbReference>
<dbReference type="SUPFAM" id="SSF46689">
    <property type="entry name" value="Homeodomain-like"/>
    <property type="match status" value="2"/>
</dbReference>
<dbReference type="InterPro" id="IPR020449">
    <property type="entry name" value="Tscrpt_reg_AraC-type_HTH"/>
</dbReference>
<dbReference type="InterPro" id="IPR009057">
    <property type="entry name" value="Homeodomain-like_sf"/>
</dbReference>
<dbReference type="PROSITE" id="PS01124">
    <property type="entry name" value="HTH_ARAC_FAMILY_2"/>
    <property type="match status" value="1"/>
</dbReference>
<evidence type="ECO:0000313" key="6">
    <source>
        <dbReference type="Proteomes" id="UP000426246"/>
    </source>
</evidence>
<gene>
    <name evidence="5" type="ORF">EHS13_14540</name>
</gene>
<evidence type="ECO:0000259" key="4">
    <source>
        <dbReference type="PROSITE" id="PS01124"/>
    </source>
</evidence>
<dbReference type="PRINTS" id="PR00032">
    <property type="entry name" value="HTHARAC"/>
</dbReference>
<dbReference type="KEGG" id="ppsc:EHS13_14540"/>
<dbReference type="Gene3D" id="1.10.10.60">
    <property type="entry name" value="Homeodomain-like"/>
    <property type="match status" value="2"/>
</dbReference>
<dbReference type="RefSeq" id="WP_155701044.1">
    <property type="nucleotide sequence ID" value="NZ_CP034235.1"/>
</dbReference>
<keyword evidence="2" id="KW-0238">DNA-binding</keyword>
<dbReference type="Gene3D" id="2.60.120.10">
    <property type="entry name" value="Jelly Rolls"/>
    <property type="match status" value="1"/>
</dbReference>
<dbReference type="AlphaFoldDB" id="A0A6B8RJG8"/>
<keyword evidence="1" id="KW-0805">Transcription regulation</keyword>
<organism evidence="5 6">
    <name type="scientific">Paenibacillus psychroresistens</name>
    <dbReference type="NCBI Taxonomy" id="1778678"/>
    <lineage>
        <taxon>Bacteria</taxon>
        <taxon>Bacillati</taxon>
        <taxon>Bacillota</taxon>
        <taxon>Bacilli</taxon>
        <taxon>Bacillales</taxon>
        <taxon>Paenibacillaceae</taxon>
        <taxon>Paenibacillus</taxon>
    </lineage>
</organism>
<proteinExistence type="predicted"/>
<dbReference type="SUPFAM" id="SSF51215">
    <property type="entry name" value="Regulatory protein AraC"/>
    <property type="match status" value="1"/>
</dbReference>
<name>A0A6B8RJG8_9BACL</name>
<dbReference type="InterPro" id="IPR018062">
    <property type="entry name" value="HTH_AraC-typ_CS"/>
</dbReference>
<dbReference type="PANTHER" id="PTHR43280">
    <property type="entry name" value="ARAC-FAMILY TRANSCRIPTIONAL REGULATOR"/>
    <property type="match status" value="1"/>
</dbReference>
<dbReference type="InterPro" id="IPR037923">
    <property type="entry name" value="HTH-like"/>
</dbReference>
<dbReference type="InterPro" id="IPR018060">
    <property type="entry name" value="HTH_AraC"/>
</dbReference>
<keyword evidence="6" id="KW-1185">Reference proteome</keyword>
<dbReference type="EMBL" id="CP034235">
    <property type="protein sequence ID" value="QGQ96007.1"/>
    <property type="molecule type" value="Genomic_DNA"/>
</dbReference>
<evidence type="ECO:0000256" key="3">
    <source>
        <dbReference type="ARBA" id="ARBA00023163"/>
    </source>
</evidence>
<dbReference type="PANTHER" id="PTHR43280:SF28">
    <property type="entry name" value="HTH-TYPE TRANSCRIPTIONAL ACTIVATOR RHAS"/>
    <property type="match status" value="1"/>
</dbReference>
<reference evidence="6" key="1">
    <citation type="submission" date="2018-11" db="EMBL/GenBank/DDBJ databases">
        <title>Complete genome sequence of Paenibacillus sp. ML311-T8.</title>
        <authorList>
            <person name="Nam Y.-D."/>
            <person name="Kang J."/>
            <person name="Chung W.-H."/>
            <person name="Park Y.S."/>
        </authorList>
    </citation>
    <scope>NUCLEOTIDE SEQUENCE [LARGE SCALE GENOMIC DNA]</scope>
    <source>
        <strain evidence="6">ML311-T8</strain>
    </source>
</reference>
<evidence type="ECO:0000256" key="2">
    <source>
        <dbReference type="ARBA" id="ARBA00023125"/>
    </source>
</evidence>
<sequence>MKNEQFWVDTRFPFYTNIVPLQADAEVAPHSHEFIELAYVAEGSGEHQYNNGDYHPIKPGDVFIIEPDIEHAYRVNSQGKAIIYNLLFTPSLFQAELETMSALTSFVDFFYVEPLLRNDLRFNTRLTLKAKQQIQMRAYLDGLILEQQNKNLGYEIMVKTEMIQLFVFLSRCYQQMDLPIKNPGSDEQIIHHIREFIHRHFKQPLTLEQISHISGMSPSVFSVKFKQQTGQTLIEYRNEIRLNYAQEALMNTDNKILSIAQEVGFEDLSFFNKQFKKKLGLSPGEFRKSKT</sequence>
<dbReference type="SMART" id="SM00342">
    <property type="entry name" value="HTH_ARAC"/>
    <property type="match status" value="1"/>
</dbReference>
<dbReference type="Proteomes" id="UP000426246">
    <property type="component" value="Chromosome"/>
</dbReference>
<protein>
    <submittedName>
        <fullName evidence="5">AraC family transcriptional regulator</fullName>
    </submittedName>
</protein>
<feature type="domain" description="HTH araC/xylS-type" evidence="4">
    <location>
        <begin position="191"/>
        <end position="289"/>
    </location>
</feature>
<dbReference type="InterPro" id="IPR014710">
    <property type="entry name" value="RmlC-like_jellyroll"/>
</dbReference>
<keyword evidence="3" id="KW-0804">Transcription</keyword>
<dbReference type="Pfam" id="PF12833">
    <property type="entry name" value="HTH_18"/>
    <property type="match status" value="1"/>
</dbReference>
<dbReference type="GO" id="GO:0043565">
    <property type="term" value="F:sequence-specific DNA binding"/>
    <property type="evidence" value="ECO:0007669"/>
    <property type="project" value="InterPro"/>
</dbReference>
<evidence type="ECO:0000313" key="5">
    <source>
        <dbReference type="EMBL" id="QGQ96007.1"/>
    </source>
</evidence>